<accession>A0AA41Z5U2</accession>
<keyword evidence="2" id="KW-0326">Glycosidase</keyword>
<reference evidence="3" key="1">
    <citation type="submission" date="2022-06" db="EMBL/GenBank/DDBJ databases">
        <title>Sphingomonas sp. nov. isolated from rhizosphere soil of tomato.</title>
        <authorList>
            <person name="Dong H."/>
            <person name="Gao R."/>
        </authorList>
    </citation>
    <scope>NUCLEOTIDE SEQUENCE</scope>
    <source>
        <strain evidence="3">MMSM24</strain>
    </source>
</reference>
<evidence type="ECO:0000256" key="2">
    <source>
        <dbReference type="ARBA" id="ARBA00023295"/>
    </source>
</evidence>
<dbReference type="RefSeq" id="WP_265267470.1">
    <property type="nucleotide sequence ID" value="NZ_JANFAV010000001.1"/>
</dbReference>
<dbReference type="Gene3D" id="1.50.10.10">
    <property type="match status" value="1"/>
</dbReference>
<proteinExistence type="predicted"/>
<dbReference type="AlphaFoldDB" id="A0AA41Z5U2"/>
<dbReference type="PANTHER" id="PTHR23403:SF1">
    <property type="entry name" value="TREHALASE"/>
    <property type="match status" value="1"/>
</dbReference>
<evidence type="ECO:0000313" key="3">
    <source>
        <dbReference type="EMBL" id="MCW6533438.1"/>
    </source>
</evidence>
<evidence type="ECO:0000313" key="4">
    <source>
        <dbReference type="Proteomes" id="UP001165565"/>
    </source>
</evidence>
<evidence type="ECO:0000256" key="1">
    <source>
        <dbReference type="ARBA" id="ARBA00022801"/>
    </source>
</evidence>
<dbReference type="InterPro" id="IPR012341">
    <property type="entry name" value="6hp_glycosidase-like_sf"/>
</dbReference>
<gene>
    <name evidence="3" type="primary">treA</name>
    <name evidence="3" type="ORF">NEE01_01430</name>
</gene>
<dbReference type="InterPro" id="IPR008928">
    <property type="entry name" value="6-hairpin_glycosidase_sf"/>
</dbReference>
<dbReference type="Pfam" id="PF01204">
    <property type="entry name" value="Trehalase"/>
    <property type="match status" value="1"/>
</dbReference>
<organism evidence="3 4">
    <name type="scientific">Sphingomonas lycopersici</name>
    <dbReference type="NCBI Taxonomy" id="2951807"/>
    <lineage>
        <taxon>Bacteria</taxon>
        <taxon>Pseudomonadati</taxon>
        <taxon>Pseudomonadota</taxon>
        <taxon>Alphaproteobacteria</taxon>
        <taxon>Sphingomonadales</taxon>
        <taxon>Sphingomonadaceae</taxon>
        <taxon>Sphingomonas</taxon>
    </lineage>
</organism>
<dbReference type="PRINTS" id="PR00744">
    <property type="entry name" value="GLHYDRLASE37"/>
</dbReference>
<dbReference type="GO" id="GO:0004555">
    <property type="term" value="F:alpha,alpha-trehalase activity"/>
    <property type="evidence" value="ECO:0007669"/>
    <property type="project" value="InterPro"/>
</dbReference>
<keyword evidence="1" id="KW-0378">Hydrolase</keyword>
<comment type="caution">
    <text evidence="3">The sequence shown here is derived from an EMBL/GenBank/DDBJ whole genome shotgun (WGS) entry which is preliminary data.</text>
</comment>
<dbReference type="PROSITE" id="PS00928">
    <property type="entry name" value="TREHALASE_2"/>
    <property type="match status" value="1"/>
</dbReference>
<sequence>MKAVLPPPPSMLFGTLFEAMQRARLFADSKTFADAVPRRAVRDILADWHTDPPRDTAALKVFVAANFELPPERDDLPPGREPLADHIVGLWSRLTQPPVAARTGGSALAVDHRHVVPGGRFRELYYWDSYFTMLGLARSGRQDLVEDMIAAFGDLLDRFGHIPNGTRSYYLSRSHPPVFYLMAGLSQDRSSAARRRRLEWMRVEHRFWMTGEQGLAPGGTHRRVVRLADGSLLNRYWDDRAVPRDESWREDVALADASPARDPGQLWRDLRAGAESGWDFSSRWLDDPADLGSIRTTRLLPIDLNSLLHGLESAIAEAAAALGETALAGEFTARAVARADAIDRYLWNDAHGFYAEHDLATGEATDRLTAAAAFALFCGIASPRHAERTAAALARLVRPGGLLTTAVHSDQQWDAPNGWAPLQWIAIEGLRRYGFDRGAAEIAERWIAMVEATYRETGMLFEKYDVERCRGGGGGEYPAVTGFGWTNGVTLALLDRDRTSSGRVRSVLFG</sequence>
<dbReference type="NCBIfam" id="NF009773">
    <property type="entry name" value="PRK13270.1"/>
    <property type="match status" value="1"/>
</dbReference>
<dbReference type="InterPro" id="IPR001661">
    <property type="entry name" value="Glyco_hydro_37"/>
</dbReference>
<name>A0AA41Z5U2_9SPHN</name>
<dbReference type="InterPro" id="IPR018232">
    <property type="entry name" value="Glyco_hydro_37_CS"/>
</dbReference>
<dbReference type="NCBIfam" id="NF009774">
    <property type="entry name" value="PRK13271.1"/>
    <property type="match status" value="1"/>
</dbReference>
<keyword evidence="4" id="KW-1185">Reference proteome</keyword>
<dbReference type="EMBL" id="JANFAV010000001">
    <property type="protein sequence ID" value="MCW6533438.1"/>
    <property type="molecule type" value="Genomic_DNA"/>
</dbReference>
<dbReference type="PROSITE" id="PS00927">
    <property type="entry name" value="TREHALASE_1"/>
    <property type="match status" value="1"/>
</dbReference>
<dbReference type="PANTHER" id="PTHR23403">
    <property type="entry name" value="TREHALASE"/>
    <property type="match status" value="1"/>
</dbReference>
<protein>
    <submittedName>
        <fullName evidence="3">Alpha,alpha-trehalase TreA</fullName>
    </submittedName>
</protein>
<dbReference type="SUPFAM" id="SSF48208">
    <property type="entry name" value="Six-hairpin glycosidases"/>
    <property type="match status" value="1"/>
</dbReference>
<dbReference type="GO" id="GO:0005993">
    <property type="term" value="P:trehalose catabolic process"/>
    <property type="evidence" value="ECO:0007669"/>
    <property type="project" value="TreeGrafter"/>
</dbReference>
<dbReference type="Proteomes" id="UP001165565">
    <property type="component" value="Unassembled WGS sequence"/>
</dbReference>